<organism evidence="3 4">
    <name type="scientific">Bos mutus</name>
    <name type="common">wild yak</name>
    <dbReference type="NCBI Taxonomy" id="72004"/>
    <lineage>
        <taxon>Eukaryota</taxon>
        <taxon>Metazoa</taxon>
        <taxon>Chordata</taxon>
        <taxon>Craniata</taxon>
        <taxon>Vertebrata</taxon>
        <taxon>Euteleostomi</taxon>
        <taxon>Mammalia</taxon>
        <taxon>Eutheria</taxon>
        <taxon>Laurasiatheria</taxon>
        <taxon>Artiodactyla</taxon>
        <taxon>Ruminantia</taxon>
        <taxon>Pecora</taxon>
        <taxon>Bovidae</taxon>
        <taxon>Bovinae</taxon>
        <taxon>Bos</taxon>
    </lineage>
</organism>
<feature type="compositionally biased region" description="Low complexity" evidence="1">
    <location>
        <begin position="65"/>
        <end position="80"/>
    </location>
</feature>
<dbReference type="GO" id="GO:0005634">
    <property type="term" value="C:nucleus"/>
    <property type="evidence" value="ECO:0007669"/>
    <property type="project" value="TreeGrafter"/>
</dbReference>
<dbReference type="PANTHER" id="PTHR11736:SF23">
    <property type="entry name" value="MELANOMA-ASSOCIATED ANTIGEN B18"/>
    <property type="match status" value="1"/>
</dbReference>
<feature type="compositionally biased region" description="Basic residues" evidence="1">
    <location>
        <begin position="1"/>
        <end position="17"/>
    </location>
</feature>
<dbReference type="GO" id="GO:0000122">
    <property type="term" value="P:negative regulation of transcription by RNA polymerase II"/>
    <property type="evidence" value="ECO:0007669"/>
    <property type="project" value="TreeGrafter"/>
</dbReference>
<name>A0A6B0S9Y4_9CETA</name>
<dbReference type="InterPro" id="IPR041899">
    <property type="entry name" value="MAGE_WH2"/>
</dbReference>
<proteinExistence type="predicted"/>
<dbReference type="InterPro" id="IPR002190">
    <property type="entry name" value="MHD_dom"/>
</dbReference>
<evidence type="ECO:0000313" key="3">
    <source>
        <dbReference type="EMBL" id="MXQ99182.1"/>
    </source>
</evidence>
<gene>
    <name evidence="3" type="ORF">E5288_WYG021906</name>
</gene>
<accession>A0A6B0S9Y4</accession>
<dbReference type="Pfam" id="PF12440">
    <property type="entry name" value="MAGE_N"/>
    <property type="match status" value="1"/>
</dbReference>
<feature type="region of interest" description="Disordered" evidence="1">
    <location>
        <begin position="1"/>
        <end position="93"/>
    </location>
</feature>
<dbReference type="FunFam" id="1.10.10.1200:FF:000007">
    <property type="entry name" value="Melanoma-associated antigen C2"/>
    <property type="match status" value="1"/>
</dbReference>
<dbReference type="FunFam" id="1.10.10.1210:FF:000001">
    <property type="entry name" value="melanoma-associated antigen D1"/>
    <property type="match status" value="1"/>
</dbReference>
<dbReference type="PROSITE" id="PS50838">
    <property type="entry name" value="MAGE"/>
    <property type="match status" value="1"/>
</dbReference>
<dbReference type="InterPro" id="IPR037445">
    <property type="entry name" value="MAGE"/>
</dbReference>
<dbReference type="Gene3D" id="1.10.10.1200">
    <property type="entry name" value="MAGE homology domain, winged helix WH1 motif"/>
    <property type="match status" value="1"/>
</dbReference>
<evidence type="ECO:0000259" key="2">
    <source>
        <dbReference type="PROSITE" id="PS50838"/>
    </source>
</evidence>
<evidence type="ECO:0000313" key="4">
    <source>
        <dbReference type="Proteomes" id="UP000322234"/>
    </source>
</evidence>
<keyword evidence="4" id="KW-1185">Reference proteome</keyword>
<dbReference type="AlphaFoldDB" id="A0A6B0S9Y4"/>
<reference evidence="3" key="1">
    <citation type="submission" date="2019-10" db="EMBL/GenBank/DDBJ databases">
        <title>The sequence and de novo assembly of the wild yak genome.</title>
        <authorList>
            <person name="Liu Y."/>
        </authorList>
    </citation>
    <scope>NUCLEOTIDE SEQUENCE [LARGE SCALE GENOMIC DNA]</scope>
    <source>
        <strain evidence="3">WY2019</strain>
    </source>
</reference>
<dbReference type="Pfam" id="PF01454">
    <property type="entry name" value="MAGE"/>
    <property type="match status" value="1"/>
</dbReference>
<protein>
    <recommendedName>
        <fullName evidence="2">MAGE domain-containing protein</fullName>
    </recommendedName>
</protein>
<sequence>MPRGQKSKLRAREKRRQARTETQGLEVAKATGAAAAGKPHSPVFGDRPENLPAAGTPSTPEAREGATGATAASSGTNSAENINSPKAESASFPRGAESSLSEILNKKVVLLVQFLLQKYQKREPIKKADMLKFVIKQYKNHFNEILKRASDHMELAFGVDLKEVDPTRHCYTLVNKLDLSYDSALNEYEHMPKTGILMIVLGVIFMRGNCAPEEAIWEVLNMMGVYAERKHFIYGDPKKVLTEDLVQLKYLEYRQVANTNTHKNIDRYARGTEKEKQNQDADQLQRKNTADAVGLQEDQEKAENEVAAAKISLKPKMVPRPTMQETRELKVLPFPLPLQFCYSVD</sequence>
<dbReference type="InterPro" id="IPR021072">
    <property type="entry name" value="MAGE_N"/>
</dbReference>
<dbReference type="Gene3D" id="1.10.10.1210">
    <property type="entry name" value="MAGE homology domain, winged helix WH2 motif"/>
    <property type="match status" value="1"/>
</dbReference>
<dbReference type="PANTHER" id="PTHR11736">
    <property type="entry name" value="MELANOMA-ASSOCIATED ANTIGEN MAGE ANTIGEN"/>
    <property type="match status" value="1"/>
</dbReference>
<dbReference type="EMBL" id="VBQZ03000368">
    <property type="protein sequence ID" value="MXQ99182.1"/>
    <property type="molecule type" value="Genomic_DNA"/>
</dbReference>
<feature type="domain" description="MAGE" evidence="2">
    <location>
        <begin position="104"/>
        <end position="260"/>
    </location>
</feature>
<feature type="compositionally biased region" description="Low complexity" evidence="1">
    <location>
        <begin position="28"/>
        <end position="38"/>
    </location>
</feature>
<dbReference type="SMART" id="SM01392">
    <property type="entry name" value="MAGE_N"/>
    <property type="match status" value="1"/>
</dbReference>
<dbReference type="InterPro" id="IPR041898">
    <property type="entry name" value="MAGE_WH1"/>
</dbReference>
<comment type="caution">
    <text evidence="3">The sequence shown here is derived from an EMBL/GenBank/DDBJ whole genome shotgun (WGS) entry which is preliminary data.</text>
</comment>
<evidence type="ECO:0000256" key="1">
    <source>
        <dbReference type="SAM" id="MobiDB-lite"/>
    </source>
</evidence>
<dbReference type="Proteomes" id="UP000322234">
    <property type="component" value="Unassembled WGS sequence"/>
</dbReference>
<dbReference type="SMART" id="SM01373">
    <property type="entry name" value="MAGE"/>
    <property type="match status" value="1"/>
</dbReference>